<organism evidence="1 2">
    <name type="scientific">Talaromyces proteolyticus</name>
    <dbReference type="NCBI Taxonomy" id="1131652"/>
    <lineage>
        <taxon>Eukaryota</taxon>
        <taxon>Fungi</taxon>
        <taxon>Dikarya</taxon>
        <taxon>Ascomycota</taxon>
        <taxon>Pezizomycotina</taxon>
        <taxon>Eurotiomycetes</taxon>
        <taxon>Eurotiomycetidae</taxon>
        <taxon>Eurotiales</taxon>
        <taxon>Trichocomaceae</taxon>
        <taxon>Talaromyces</taxon>
        <taxon>Talaromyces sect. Bacilispori</taxon>
    </lineage>
</organism>
<evidence type="ECO:0000313" key="1">
    <source>
        <dbReference type="EMBL" id="KAH8698939.1"/>
    </source>
</evidence>
<protein>
    <submittedName>
        <fullName evidence="1">Uncharacterized protein</fullName>
    </submittedName>
</protein>
<keyword evidence="2" id="KW-1185">Reference proteome</keyword>
<gene>
    <name evidence="1" type="ORF">BGW36DRAFT_426621</name>
</gene>
<proteinExistence type="predicted"/>
<dbReference type="EMBL" id="JAJTJA010000005">
    <property type="protein sequence ID" value="KAH8698939.1"/>
    <property type="molecule type" value="Genomic_DNA"/>
</dbReference>
<dbReference type="AlphaFoldDB" id="A0AAD4Q1P7"/>
<sequence length="145" mass="15539">MCGDIPSRASKGGLIAVIRPYEELSRNNNMGEFRILFNNNSDGSNHTQATFDASDEATLKTLQNHPFLSLQIEKSGDLSTPLPSEPLHSFKLNAAQQTSMEFELPSKLDLGVSNLGIVGRLVTVLSAGSSNGMGHVLGRGVVGWN</sequence>
<reference evidence="1" key="1">
    <citation type="submission" date="2021-12" db="EMBL/GenBank/DDBJ databases">
        <title>Convergent genome expansion in fungi linked to evolution of root-endophyte symbiosis.</title>
        <authorList>
            <consortium name="DOE Joint Genome Institute"/>
            <person name="Ke Y.-H."/>
            <person name="Bonito G."/>
            <person name="Liao H.-L."/>
            <person name="Looney B."/>
            <person name="Rojas-Flechas A."/>
            <person name="Nash J."/>
            <person name="Hameed K."/>
            <person name="Schadt C."/>
            <person name="Martin F."/>
            <person name="Crous P.W."/>
            <person name="Miettinen O."/>
            <person name="Magnuson J.K."/>
            <person name="Labbe J."/>
            <person name="Jacobson D."/>
            <person name="Doktycz M.J."/>
            <person name="Veneault-Fourrey C."/>
            <person name="Kuo A."/>
            <person name="Mondo S."/>
            <person name="Calhoun S."/>
            <person name="Riley R."/>
            <person name="Ohm R."/>
            <person name="LaButti K."/>
            <person name="Andreopoulos B."/>
            <person name="Pangilinan J."/>
            <person name="Nolan M."/>
            <person name="Tritt A."/>
            <person name="Clum A."/>
            <person name="Lipzen A."/>
            <person name="Daum C."/>
            <person name="Barry K."/>
            <person name="Grigoriev I.V."/>
            <person name="Vilgalys R."/>
        </authorList>
    </citation>
    <scope>NUCLEOTIDE SEQUENCE</scope>
    <source>
        <strain evidence="1">PMI_201</strain>
    </source>
</reference>
<dbReference type="GeneID" id="70250583"/>
<dbReference type="Proteomes" id="UP001201262">
    <property type="component" value="Unassembled WGS sequence"/>
</dbReference>
<name>A0AAD4Q1P7_9EURO</name>
<dbReference type="RefSeq" id="XP_046073403.1">
    <property type="nucleotide sequence ID" value="XM_046220296.1"/>
</dbReference>
<accession>A0AAD4Q1P7</accession>
<comment type="caution">
    <text evidence="1">The sequence shown here is derived from an EMBL/GenBank/DDBJ whole genome shotgun (WGS) entry which is preliminary data.</text>
</comment>
<evidence type="ECO:0000313" key="2">
    <source>
        <dbReference type="Proteomes" id="UP001201262"/>
    </source>
</evidence>